<keyword evidence="6" id="KW-0067">ATP-binding</keyword>
<dbReference type="PROSITE" id="PS50817">
    <property type="entry name" value="INTEIN_N_TER"/>
    <property type="match status" value="1"/>
</dbReference>
<organism evidence="12 13">
    <name type="scientific">Halobellus salinus</name>
    <dbReference type="NCBI Taxonomy" id="931585"/>
    <lineage>
        <taxon>Archaea</taxon>
        <taxon>Methanobacteriati</taxon>
        <taxon>Methanobacteriota</taxon>
        <taxon>Stenosarchaea group</taxon>
        <taxon>Halobacteria</taxon>
        <taxon>Halobacteriales</taxon>
        <taxon>Haloferacaceae</taxon>
        <taxon>Halobellus</taxon>
    </lineage>
</organism>
<dbReference type="InterPro" id="IPR006141">
    <property type="entry name" value="Intein_N"/>
</dbReference>
<keyword evidence="3" id="KW-0235">DNA replication</keyword>
<dbReference type="InterPro" id="IPR004860">
    <property type="entry name" value="LAGLIDADG_dom"/>
</dbReference>
<dbReference type="Pfam" id="PF00004">
    <property type="entry name" value="AAA"/>
    <property type="match status" value="1"/>
</dbReference>
<dbReference type="SUPFAM" id="SSF51294">
    <property type="entry name" value="Hedgehog/intein (Hint) domain"/>
    <property type="match status" value="1"/>
</dbReference>
<dbReference type="CDD" id="cd18140">
    <property type="entry name" value="HLD_clamp_RFC"/>
    <property type="match status" value="1"/>
</dbReference>
<dbReference type="InterPro" id="IPR003587">
    <property type="entry name" value="Hint_dom_N"/>
</dbReference>
<evidence type="ECO:0000256" key="10">
    <source>
        <dbReference type="SAM" id="MobiDB-lite"/>
    </source>
</evidence>
<dbReference type="InterPro" id="IPR013748">
    <property type="entry name" value="Rep_factorC_C"/>
</dbReference>
<evidence type="ECO:0000256" key="5">
    <source>
        <dbReference type="ARBA" id="ARBA00022813"/>
    </source>
</evidence>
<keyword evidence="7" id="KW-0651">Protein splicing</keyword>
<dbReference type="AlphaFoldDB" id="A0A830EMK6"/>
<dbReference type="InterPro" id="IPR027417">
    <property type="entry name" value="P-loop_NTPase"/>
</dbReference>
<dbReference type="Pfam" id="PF14528">
    <property type="entry name" value="LAGLIDADG_3"/>
    <property type="match status" value="1"/>
</dbReference>
<evidence type="ECO:0000256" key="6">
    <source>
        <dbReference type="ARBA" id="ARBA00022840"/>
    </source>
</evidence>
<dbReference type="InterPro" id="IPR003586">
    <property type="entry name" value="Hint_dom_C"/>
</dbReference>
<dbReference type="GO" id="GO:0004519">
    <property type="term" value="F:endonuclease activity"/>
    <property type="evidence" value="ECO:0007669"/>
    <property type="project" value="InterPro"/>
</dbReference>
<dbReference type="Gene3D" id="2.170.16.10">
    <property type="entry name" value="Hedgehog/Intein (Hint) domain"/>
    <property type="match status" value="2"/>
</dbReference>
<dbReference type="GO" id="GO:0016887">
    <property type="term" value="F:ATP hydrolysis activity"/>
    <property type="evidence" value="ECO:0007669"/>
    <property type="project" value="InterPro"/>
</dbReference>
<feature type="compositionally biased region" description="Basic and acidic residues" evidence="10">
    <location>
        <begin position="164"/>
        <end position="173"/>
    </location>
</feature>
<gene>
    <name evidence="12" type="ORF">GCM10008995_14250</name>
</gene>
<accession>A0A830EMK6</accession>
<comment type="similarity">
    <text evidence="1">Belongs to the activator 1 small subunits family. RfcS subfamily.</text>
</comment>
<dbReference type="PANTHER" id="PTHR11669:SF20">
    <property type="entry name" value="REPLICATION FACTOR C SUBUNIT 4"/>
    <property type="match status" value="1"/>
</dbReference>
<dbReference type="PROSITE" id="PS50819">
    <property type="entry name" value="INTEIN_ENDONUCLEASE"/>
    <property type="match status" value="1"/>
</dbReference>
<dbReference type="GO" id="GO:0005663">
    <property type="term" value="C:DNA replication factor C complex"/>
    <property type="evidence" value="ECO:0007669"/>
    <property type="project" value="TreeGrafter"/>
</dbReference>
<keyword evidence="5" id="KW-0068">Autocatalytic cleavage</keyword>
<dbReference type="CDD" id="cd00081">
    <property type="entry name" value="Hint"/>
    <property type="match status" value="1"/>
</dbReference>
<dbReference type="InterPro" id="IPR008921">
    <property type="entry name" value="DNA_pol3_clamp-load_cplx_C"/>
</dbReference>
<dbReference type="Gene3D" id="3.40.50.300">
    <property type="entry name" value="P-loop containing nucleotide triphosphate hydrolases"/>
    <property type="match status" value="2"/>
</dbReference>
<dbReference type="GO" id="GO:0003677">
    <property type="term" value="F:DNA binding"/>
    <property type="evidence" value="ECO:0007669"/>
    <property type="project" value="InterPro"/>
</dbReference>
<keyword evidence="9" id="KW-0175">Coiled coil</keyword>
<evidence type="ECO:0000256" key="1">
    <source>
        <dbReference type="ARBA" id="ARBA00009668"/>
    </source>
</evidence>
<evidence type="ECO:0000256" key="4">
    <source>
        <dbReference type="ARBA" id="ARBA00022741"/>
    </source>
</evidence>
<reference evidence="12" key="1">
    <citation type="journal article" date="2014" name="Int. J. Syst. Evol. Microbiol.">
        <title>Complete genome sequence of Corynebacterium casei LMG S-19264T (=DSM 44701T), isolated from a smear-ripened cheese.</title>
        <authorList>
            <consortium name="US DOE Joint Genome Institute (JGI-PGF)"/>
            <person name="Walter F."/>
            <person name="Albersmeier A."/>
            <person name="Kalinowski J."/>
            <person name="Ruckert C."/>
        </authorList>
    </citation>
    <scope>NUCLEOTIDE SEQUENCE</scope>
    <source>
        <strain evidence="12">JCM 14359</strain>
    </source>
</reference>
<dbReference type="SUPFAM" id="SSF55608">
    <property type="entry name" value="Homing endonucleases"/>
    <property type="match status" value="1"/>
</dbReference>
<dbReference type="Gene3D" id="1.20.272.10">
    <property type="match status" value="1"/>
</dbReference>
<name>A0A830EMK6_9EURY</name>
<feature type="domain" description="DOD-type homing endonuclease" evidence="11">
    <location>
        <begin position="310"/>
        <end position="407"/>
    </location>
</feature>
<dbReference type="Gene3D" id="1.10.8.60">
    <property type="match status" value="1"/>
</dbReference>
<evidence type="ECO:0000256" key="2">
    <source>
        <dbReference type="ARBA" id="ARBA00014164"/>
    </source>
</evidence>
<dbReference type="SUPFAM" id="SSF52540">
    <property type="entry name" value="P-loop containing nucleoside triphosphate hydrolases"/>
    <property type="match status" value="2"/>
</dbReference>
<evidence type="ECO:0000256" key="3">
    <source>
        <dbReference type="ARBA" id="ARBA00022705"/>
    </source>
</evidence>
<dbReference type="CDD" id="cd00009">
    <property type="entry name" value="AAA"/>
    <property type="match status" value="1"/>
</dbReference>
<reference evidence="12" key="2">
    <citation type="submission" date="2020-09" db="EMBL/GenBank/DDBJ databases">
        <authorList>
            <person name="Sun Q."/>
            <person name="Ohkuma M."/>
        </authorList>
    </citation>
    <scope>NUCLEOTIDE SEQUENCE</scope>
    <source>
        <strain evidence="12">JCM 14359</strain>
    </source>
</reference>
<dbReference type="EMBL" id="BMOC01000007">
    <property type="protein sequence ID" value="GGJ05576.1"/>
    <property type="molecule type" value="Genomic_DNA"/>
</dbReference>
<dbReference type="InterPro" id="IPR030934">
    <property type="entry name" value="Intein_C"/>
</dbReference>
<dbReference type="InterPro" id="IPR006142">
    <property type="entry name" value="INTEIN"/>
</dbReference>
<dbReference type="FunFam" id="1.20.272.10:FF:000029">
    <property type="entry name" value="Replication factor C small subunit"/>
    <property type="match status" value="1"/>
</dbReference>
<evidence type="ECO:0000259" key="11">
    <source>
        <dbReference type="PROSITE" id="PS50819"/>
    </source>
</evidence>
<evidence type="ECO:0000313" key="12">
    <source>
        <dbReference type="EMBL" id="GGJ05576.1"/>
    </source>
</evidence>
<dbReference type="InterPro" id="IPR027434">
    <property type="entry name" value="Homing_endonucl"/>
</dbReference>
<feature type="region of interest" description="Disordered" evidence="10">
    <location>
        <begin position="164"/>
        <end position="189"/>
    </location>
</feature>
<dbReference type="SMART" id="SM00305">
    <property type="entry name" value="HintC"/>
    <property type="match status" value="1"/>
</dbReference>
<dbReference type="SUPFAM" id="SSF48019">
    <property type="entry name" value="post-AAA+ oligomerization domain-like"/>
    <property type="match status" value="1"/>
</dbReference>
<dbReference type="PROSITE" id="PS50818">
    <property type="entry name" value="INTEIN_C_TER"/>
    <property type="match status" value="1"/>
</dbReference>
<dbReference type="InterPro" id="IPR036844">
    <property type="entry name" value="Hint_dom_sf"/>
</dbReference>
<dbReference type="GO" id="GO:0006261">
    <property type="term" value="P:DNA-templated DNA replication"/>
    <property type="evidence" value="ECO:0007669"/>
    <property type="project" value="TreeGrafter"/>
</dbReference>
<feature type="coiled-coil region" evidence="9">
    <location>
        <begin position="515"/>
        <end position="545"/>
    </location>
</feature>
<proteinExistence type="inferred from homology"/>
<dbReference type="Proteomes" id="UP000653099">
    <property type="component" value="Unassembled WGS sequence"/>
</dbReference>
<dbReference type="Pfam" id="PF08542">
    <property type="entry name" value="Rep_fac_C"/>
    <property type="match status" value="1"/>
</dbReference>
<dbReference type="InterPro" id="IPR003959">
    <property type="entry name" value="ATPase_AAA_core"/>
</dbReference>
<protein>
    <recommendedName>
        <fullName evidence="2">Replication factor C small subunit</fullName>
    </recommendedName>
    <alternativeName>
        <fullName evidence="8">Clamp loader small subunit</fullName>
    </alternativeName>
</protein>
<dbReference type="GO" id="GO:0005524">
    <property type="term" value="F:ATP binding"/>
    <property type="evidence" value="ECO:0007669"/>
    <property type="project" value="UniProtKB-KW"/>
</dbReference>
<dbReference type="NCBIfam" id="TIGR01445">
    <property type="entry name" value="intein_Nterm"/>
    <property type="match status" value="1"/>
</dbReference>
<dbReference type="Gene3D" id="3.10.28.10">
    <property type="entry name" value="Homing endonucleases"/>
    <property type="match status" value="1"/>
</dbReference>
<dbReference type="SMART" id="SM00306">
    <property type="entry name" value="HintN"/>
    <property type="match status" value="1"/>
</dbReference>
<dbReference type="Pfam" id="PF14890">
    <property type="entry name" value="Intein_splicing"/>
    <property type="match status" value="1"/>
</dbReference>
<dbReference type="GO" id="GO:0016539">
    <property type="term" value="P:intein-mediated protein splicing"/>
    <property type="evidence" value="ECO:0007669"/>
    <property type="project" value="InterPro"/>
</dbReference>
<dbReference type="GO" id="GO:0003689">
    <property type="term" value="F:DNA clamp loader activity"/>
    <property type="evidence" value="ECO:0007669"/>
    <property type="project" value="TreeGrafter"/>
</dbReference>
<dbReference type="InterPro" id="IPR050238">
    <property type="entry name" value="DNA_Rep/Repair_Clamp_Loader"/>
</dbReference>
<keyword evidence="13" id="KW-1185">Reference proteome</keyword>
<dbReference type="NCBIfam" id="NF001679">
    <property type="entry name" value="PRK00440.1"/>
    <property type="match status" value="1"/>
</dbReference>
<dbReference type="InterPro" id="IPR004042">
    <property type="entry name" value="Intein_endonuc_central"/>
</dbReference>
<dbReference type="InterPro" id="IPR047854">
    <property type="entry name" value="RFC_lid"/>
</dbReference>
<evidence type="ECO:0000313" key="13">
    <source>
        <dbReference type="Proteomes" id="UP000653099"/>
    </source>
</evidence>
<sequence length="1003" mass="110700">MTRRIRPSRMSEADAPADAAAGREIWIEKYRPERFEDIHGQEDIVARLQSYVERDDLPHLLFAGPAGTGKCVTGDTPVLTNRGIERVESVVGDVDGFGTPDDGVEVLSLTDANEFEYVEPSHVFGKEASELRRIETRDGETMEVTPEHKLLVLTKDGLTWKEADSVGDGDRIARPRRVPTPRVRAESESTAQSDVRLNWLENVDDERIRIRLTEEFASELGQPSTTISPDRLRALEPDTEALEAGVESIQYVNSVGRESRPVTPPWRLTPELARFVGLAVAEARIDGGRIKFYNTDNDLCDAFAEAARSLFGLEPKRGTQKDVPYVAVRSQTLTHLLRESFDVFRSASGDQGIGSTLVSGDDESRAAFVRAMFDGEAHVSDNGIIELTQKNGDHITLLSYLLSTFGIPSRRQTVQKSATNGSGIEREYHVLYVSGARNLRQFADEIGFSIERKRRRVETHARKEANPNHDTIPRQRAARQLCAELNLPTQSLLSDTLDPDSPGRKAHESELADVVAAATDRIEAAQETLAAIEQLSSELKSATAAPAEWVRAREQLEPITSRRDVSESTGVRSDRLLEYADGRRTPYVSRVTTLLSELDGEERDTTASDAGQTANIGRLNQELSACVDALGVSYERVAEGTDLRGTDVNQLLTADGQELDGLVRFETVADRLRELADGMLSLDVIERLDSISRVADADLYYDEVTSVETIKEPRRVYDLTVPSSRNYVAGTNPTVMHNTTSATAIARAVYGDDWQNNFLELNASDERGIDVVRDRIKNFARSSFGGYDHRVIFLDEADSLTDDAQAALRRTMEQFADNTRFILSCNYSSKIIDPIQSRCAVFRFSPLGDDAIAAQVEEIADAEGIEVTEDGLDALVYAASGDMRRAINALQAAATTGEVVDEEAVYLITSTARPEDIEEMVEAAIDGDFAAARSQLETLLVDTGMAGGDIIDQLHRSAWDFDLDDRTTIRLMERIGEADYRITAGANERVQLEALLASLAAEE</sequence>
<dbReference type="GO" id="GO:0006281">
    <property type="term" value="P:DNA repair"/>
    <property type="evidence" value="ECO:0007669"/>
    <property type="project" value="TreeGrafter"/>
</dbReference>
<keyword evidence="4" id="KW-0547">Nucleotide-binding</keyword>
<evidence type="ECO:0000256" key="8">
    <source>
        <dbReference type="ARBA" id="ARBA00031749"/>
    </source>
</evidence>
<dbReference type="PANTHER" id="PTHR11669">
    <property type="entry name" value="REPLICATION FACTOR C / DNA POLYMERASE III GAMMA-TAU SUBUNIT"/>
    <property type="match status" value="1"/>
</dbReference>
<comment type="caution">
    <text evidence="12">The sequence shown here is derived from an EMBL/GenBank/DDBJ whole genome shotgun (WGS) entry which is preliminary data.</text>
</comment>
<evidence type="ECO:0000256" key="7">
    <source>
        <dbReference type="ARBA" id="ARBA00023000"/>
    </source>
</evidence>
<dbReference type="PRINTS" id="PR00379">
    <property type="entry name" value="INTEIN"/>
</dbReference>
<evidence type="ECO:0000256" key="9">
    <source>
        <dbReference type="SAM" id="Coils"/>
    </source>
</evidence>